<dbReference type="Pfam" id="PF12508">
    <property type="entry name" value="Transposon_TraM"/>
    <property type="match status" value="1"/>
</dbReference>
<dbReference type="KEGG" id="civ:IMZ16_04030"/>
<keyword evidence="1" id="KW-0812">Transmembrane</keyword>
<evidence type="ECO:0000313" key="4">
    <source>
        <dbReference type="Proteomes" id="UP000593605"/>
    </source>
</evidence>
<reference evidence="3 4" key="1">
    <citation type="submission" date="2020-10" db="EMBL/GenBank/DDBJ databases">
        <title>Complete genome of Cruoricapor ignavus strain M1214 isolated from the blood culture of a febrile patient.</title>
        <authorList>
            <person name="Guglielmino C.J.D."/>
        </authorList>
    </citation>
    <scope>NUCLEOTIDE SEQUENCE [LARGE SCALE GENOMIC DNA]</scope>
    <source>
        <strain evidence="3 4">M1214</strain>
    </source>
</reference>
<dbReference type="RefSeq" id="WP_193440595.1">
    <property type="nucleotide sequence ID" value="NZ_CP063145.1"/>
</dbReference>
<dbReference type="Proteomes" id="UP000593605">
    <property type="component" value="Chromosome"/>
</dbReference>
<name>A0A7M1T4D6_9FLAO</name>
<sequence>MNLKKINFKQPKYIIPLIALIPSILIVTQVSGLFIGDRAKVAQELSTELGESSEKIISKNEAYEIYFEKGENRSMLDGLDEENDSLNTYSENLSEYQKRRIDSLEFERTKQLRQEEIRRHNYYAQKQDEQDFQRSKDIIRMLNSEISGTASSNNVMQSQAYQKEEEPYDPVKVMRQQMLVMDSIEKVRDPEYQAQLKAEEKLKKNKDKMKAFLNSSLSVSKVGLSPHFNSVSVEYESNFIKAVLDETNKGYLGSRIRFRILEDIAVGTNIIPKGSILYGQITGFTMQRVNLNILSVLSRGKIYPVNLAIYDVDGMKGLYVPASMFREMMREFGVNSVQGQNLEMDNMNFFASMGSKFFTSASQSMANIIQKNKAKLKYNSFIYLVDEKETGNSNPY</sequence>
<evidence type="ECO:0000313" key="3">
    <source>
        <dbReference type="EMBL" id="QOR74611.1"/>
    </source>
</evidence>
<dbReference type="InterPro" id="IPR055407">
    <property type="entry name" value="TraM_C"/>
</dbReference>
<dbReference type="AlphaFoldDB" id="A0A7M1T4D6"/>
<dbReference type="EMBL" id="CP063145">
    <property type="protein sequence ID" value="QOR74611.1"/>
    <property type="molecule type" value="Genomic_DNA"/>
</dbReference>
<keyword evidence="1" id="KW-1133">Transmembrane helix</keyword>
<keyword evidence="1" id="KW-0472">Membrane</keyword>
<accession>A0A7M1T4D6</accession>
<feature type="transmembrane region" description="Helical" evidence="1">
    <location>
        <begin position="12"/>
        <end position="35"/>
    </location>
</feature>
<organism evidence="3 4">
    <name type="scientific">Cruoricaptor ignavus</name>
    <dbReference type="NCBI Taxonomy" id="1118202"/>
    <lineage>
        <taxon>Bacteria</taxon>
        <taxon>Pseudomonadati</taxon>
        <taxon>Bacteroidota</taxon>
        <taxon>Flavobacteriia</taxon>
        <taxon>Flavobacteriales</taxon>
        <taxon>Weeksellaceae</taxon>
        <taxon>Cruoricaptor</taxon>
    </lineage>
</organism>
<protein>
    <submittedName>
        <fullName evidence="3">Conjugative transposon protein TraM</fullName>
    </submittedName>
</protein>
<proteinExistence type="predicted"/>
<gene>
    <name evidence="3" type="ORF">IMZ16_04030</name>
</gene>
<feature type="domain" description="Conjugative transposon TraM C-terminal" evidence="2">
    <location>
        <begin position="240"/>
        <end position="385"/>
    </location>
</feature>
<evidence type="ECO:0000259" key="2">
    <source>
        <dbReference type="Pfam" id="PF12508"/>
    </source>
</evidence>
<evidence type="ECO:0000256" key="1">
    <source>
        <dbReference type="SAM" id="Phobius"/>
    </source>
</evidence>